<dbReference type="Gene3D" id="2.130.10.10">
    <property type="entry name" value="YVTN repeat-like/Quinoprotein amine dehydrogenase"/>
    <property type="match status" value="1"/>
</dbReference>
<accession>A0A222FNL4</accession>
<evidence type="ECO:0000313" key="1">
    <source>
        <dbReference type="EMBL" id="ASP39961.1"/>
    </source>
</evidence>
<dbReference type="OrthoDB" id="5173551at2"/>
<dbReference type="RefSeq" id="WP_094061135.1">
    <property type="nucleotide sequence ID" value="NZ_CP022530.1"/>
</dbReference>
<keyword evidence="2" id="KW-1185">Reference proteome</keyword>
<dbReference type="Proteomes" id="UP000202440">
    <property type="component" value="Chromosome"/>
</dbReference>
<dbReference type="InterPro" id="IPR011047">
    <property type="entry name" value="Quinoprotein_ADH-like_sf"/>
</dbReference>
<proteinExistence type="predicted"/>
<sequence length="491" mass="56300">MIPCYFLIDEQMEDSIPDAGSLVFRNNGHAVVLRAESLTYDLQGYWPGHLMTRWQLSPRGWVCFVSDDVYHGDYFAYPGRYLVYDSDFRPTDFFGLTQLDRHFAQRVVTHSYDDNCLVDEDGPDGSYYLRIYGRLDKPAKGEFPISSAKVLRHDNSVFVLNGHSPMALSKLDLLLKPIWQREFDNQGGGMPNQKLFYYQNSIIALLSSFRLDYKGADIVALDDATGEILWQQHLPYLIEFFHLAGDRLYLSSQLHGYWCVLCAKTGNIFLQQQVEGSEDDIIRCRYLWPFDEYLLLHNGFDRLTVIDQASGEHLADIDMSPEFSLSHVPPKVIDEYVYVMLGAGGDGMQFSYAGVMALSRKRLHQGPPYTVDVEPYLGVTHSAVAYGDIDYYDIQISCAELGDVLRFGQIEMRKVAQRHSYNFFGNMDKNVKQRLNKHFDGRLQLSIGRAALKNPDDSKIDLLVQLYNQHYQNGFIAPATRKPLSVSWRYV</sequence>
<evidence type="ECO:0000313" key="2">
    <source>
        <dbReference type="Proteomes" id="UP000202440"/>
    </source>
</evidence>
<dbReference type="InterPro" id="IPR015943">
    <property type="entry name" value="WD40/YVTN_repeat-like_dom_sf"/>
</dbReference>
<dbReference type="AlphaFoldDB" id="A0A222FNL4"/>
<dbReference type="EMBL" id="CP022530">
    <property type="protein sequence ID" value="ASP39961.1"/>
    <property type="molecule type" value="Genomic_DNA"/>
</dbReference>
<protein>
    <submittedName>
        <fullName evidence="1">Uncharacterized protein</fullName>
    </submittedName>
</protein>
<dbReference type="KEGG" id="bsan:CHH28_15345"/>
<reference evidence="1 2" key="1">
    <citation type="submission" date="2017-07" db="EMBL/GenBank/DDBJ databases">
        <title>Annotated genome sequence of Bacterioplanes sanyensis isolated from Red Sea.</title>
        <authorList>
            <person name="Rehman Z.U."/>
        </authorList>
    </citation>
    <scope>NUCLEOTIDE SEQUENCE [LARGE SCALE GENOMIC DNA]</scope>
    <source>
        <strain evidence="1 2">NV9</strain>
    </source>
</reference>
<organism evidence="1 2">
    <name type="scientific">Bacterioplanes sanyensis</name>
    <dbReference type="NCBI Taxonomy" id="1249553"/>
    <lineage>
        <taxon>Bacteria</taxon>
        <taxon>Pseudomonadati</taxon>
        <taxon>Pseudomonadota</taxon>
        <taxon>Gammaproteobacteria</taxon>
        <taxon>Oceanospirillales</taxon>
        <taxon>Oceanospirillaceae</taxon>
        <taxon>Bacterioplanes</taxon>
    </lineage>
</organism>
<gene>
    <name evidence="1" type="ORF">CHH28_15345</name>
</gene>
<dbReference type="SUPFAM" id="SSF50998">
    <property type="entry name" value="Quinoprotein alcohol dehydrogenase-like"/>
    <property type="match status" value="1"/>
</dbReference>
<name>A0A222FNL4_9GAMM</name>